<keyword evidence="6" id="KW-0067">ATP-binding</keyword>
<dbReference type="PANTHER" id="PTHR43671:SF98">
    <property type="entry name" value="SERINE_THREONINE-PROTEIN KINASE NEK11"/>
    <property type="match status" value="1"/>
</dbReference>
<feature type="region of interest" description="Disordered" evidence="9">
    <location>
        <begin position="337"/>
        <end position="430"/>
    </location>
</feature>
<evidence type="ECO:0000256" key="6">
    <source>
        <dbReference type="ARBA" id="ARBA00022840"/>
    </source>
</evidence>
<evidence type="ECO:0000256" key="9">
    <source>
        <dbReference type="SAM" id="MobiDB-lite"/>
    </source>
</evidence>
<dbReference type="GO" id="GO:0004674">
    <property type="term" value="F:protein serine/threonine kinase activity"/>
    <property type="evidence" value="ECO:0007669"/>
    <property type="project" value="UniProtKB-KW"/>
</dbReference>
<evidence type="ECO:0000256" key="7">
    <source>
        <dbReference type="ARBA" id="ARBA00047899"/>
    </source>
</evidence>
<protein>
    <recommendedName>
        <fullName evidence="1">non-specific serine/threonine protein kinase</fullName>
        <ecNumber evidence="1">2.7.11.1</ecNumber>
    </recommendedName>
</protein>
<feature type="compositionally biased region" description="Low complexity" evidence="9">
    <location>
        <begin position="381"/>
        <end position="391"/>
    </location>
</feature>
<dbReference type="InterPro" id="IPR000719">
    <property type="entry name" value="Prot_kinase_dom"/>
</dbReference>
<dbReference type="InterPro" id="IPR011009">
    <property type="entry name" value="Kinase-like_dom_sf"/>
</dbReference>
<keyword evidence="12" id="KW-1185">Reference proteome</keyword>
<dbReference type="AlphaFoldDB" id="A0A8H2ZQ98"/>
<evidence type="ECO:0000256" key="1">
    <source>
        <dbReference type="ARBA" id="ARBA00012513"/>
    </source>
</evidence>
<dbReference type="EC" id="2.7.11.1" evidence="1"/>
<dbReference type="EMBL" id="CAJHIA010000021">
    <property type="protein sequence ID" value="CAD6446551.1"/>
    <property type="molecule type" value="Genomic_DNA"/>
</dbReference>
<dbReference type="GO" id="GO:0005524">
    <property type="term" value="F:ATP binding"/>
    <property type="evidence" value="ECO:0007669"/>
    <property type="project" value="UniProtKB-KW"/>
</dbReference>
<gene>
    <name evidence="11" type="ORF">SCLTRI_LOCUS6343</name>
</gene>
<feature type="compositionally biased region" description="Basic and acidic residues" evidence="9">
    <location>
        <begin position="396"/>
        <end position="414"/>
    </location>
</feature>
<evidence type="ECO:0000259" key="10">
    <source>
        <dbReference type="PROSITE" id="PS50011"/>
    </source>
</evidence>
<organism evidence="11 12">
    <name type="scientific">Sclerotinia trifoliorum</name>
    <dbReference type="NCBI Taxonomy" id="28548"/>
    <lineage>
        <taxon>Eukaryota</taxon>
        <taxon>Fungi</taxon>
        <taxon>Dikarya</taxon>
        <taxon>Ascomycota</taxon>
        <taxon>Pezizomycotina</taxon>
        <taxon>Leotiomycetes</taxon>
        <taxon>Helotiales</taxon>
        <taxon>Sclerotiniaceae</taxon>
        <taxon>Sclerotinia</taxon>
    </lineage>
</organism>
<evidence type="ECO:0000256" key="3">
    <source>
        <dbReference type="ARBA" id="ARBA00022679"/>
    </source>
</evidence>
<dbReference type="OrthoDB" id="310217at2759"/>
<name>A0A8H2ZQ98_9HELO</name>
<dbReference type="Pfam" id="PF00069">
    <property type="entry name" value="Pkinase"/>
    <property type="match status" value="1"/>
</dbReference>
<evidence type="ECO:0000256" key="4">
    <source>
        <dbReference type="ARBA" id="ARBA00022741"/>
    </source>
</evidence>
<dbReference type="SMART" id="SM00220">
    <property type="entry name" value="S_TKc"/>
    <property type="match status" value="1"/>
</dbReference>
<dbReference type="GO" id="GO:0005634">
    <property type="term" value="C:nucleus"/>
    <property type="evidence" value="ECO:0007669"/>
    <property type="project" value="TreeGrafter"/>
</dbReference>
<comment type="catalytic activity">
    <reaction evidence="7">
        <text>L-threonyl-[protein] + ATP = O-phospho-L-threonyl-[protein] + ADP + H(+)</text>
        <dbReference type="Rhea" id="RHEA:46608"/>
        <dbReference type="Rhea" id="RHEA-COMP:11060"/>
        <dbReference type="Rhea" id="RHEA-COMP:11605"/>
        <dbReference type="ChEBI" id="CHEBI:15378"/>
        <dbReference type="ChEBI" id="CHEBI:30013"/>
        <dbReference type="ChEBI" id="CHEBI:30616"/>
        <dbReference type="ChEBI" id="CHEBI:61977"/>
        <dbReference type="ChEBI" id="CHEBI:456216"/>
        <dbReference type="EC" id="2.7.11.1"/>
    </reaction>
</comment>
<keyword evidence="4" id="KW-0547">Nucleotide-binding</keyword>
<keyword evidence="2" id="KW-0723">Serine/threonine-protein kinase</keyword>
<evidence type="ECO:0000256" key="8">
    <source>
        <dbReference type="ARBA" id="ARBA00048679"/>
    </source>
</evidence>
<reference evidence="11" key="1">
    <citation type="submission" date="2020-10" db="EMBL/GenBank/DDBJ databases">
        <authorList>
            <person name="Kusch S."/>
        </authorList>
    </citation>
    <scope>NUCLEOTIDE SEQUENCE</scope>
    <source>
        <strain evidence="11">SwB9</strain>
    </source>
</reference>
<dbReference type="Proteomes" id="UP000624404">
    <property type="component" value="Unassembled WGS sequence"/>
</dbReference>
<evidence type="ECO:0000313" key="11">
    <source>
        <dbReference type="EMBL" id="CAD6446551.1"/>
    </source>
</evidence>
<dbReference type="InterPro" id="IPR050660">
    <property type="entry name" value="NEK_Ser/Thr_kinase"/>
</dbReference>
<evidence type="ECO:0000256" key="5">
    <source>
        <dbReference type="ARBA" id="ARBA00022777"/>
    </source>
</evidence>
<evidence type="ECO:0000256" key="2">
    <source>
        <dbReference type="ARBA" id="ARBA00022527"/>
    </source>
</evidence>
<accession>A0A8H2ZQ98</accession>
<dbReference type="Gene3D" id="1.10.510.10">
    <property type="entry name" value="Transferase(Phosphotransferase) domain 1"/>
    <property type="match status" value="1"/>
</dbReference>
<evidence type="ECO:0000313" key="12">
    <source>
        <dbReference type="Proteomes" id="UP000624404"/>
    </source>
</evidence>
<feature type="domain" description="Protein kinase" evidence="10">
    <location>
        <begin position="1"/>
        <end position="314"/>
    </location>
</feature>
<comment type="caution">
    <text evidence="11">The sequence shown here is derived from an EMBL/GenBank/DDBJ whole genome shotgun (WGS) entry which is preliminary data.</text>
</comment>
<proteinExistence type="predicted"/>
<sequence length="430" mass="49698">MMTSSGQKSLNLWVHELLPSSEASKLSERIMKERNLLTKRFNETKCYLRYIRSGHPSICSMEAFFDHRGGGEIFSTTEDIAHGHIFEYCDWGTLQNLIKKYYRTPLYSTGRLADRDNFSRPEGMPPLYTHAAIPEAFIWHVFLQLMDGLSFLHGDHELNKQDEFHRRNQVICIDIKLDNILLKDSGVPNTYPTVKIADFGEAIYVPHGESRWHDMGTTFCPPSDEPWYSAKYDVWCVGISLYIMSHSGRQPYRVDDPLHERDDLSVEPRWTRPDAHLSQTLCRELERPLEMDMEKRWTAIRIFNRIKPKAEAMIRSTYRELQDWVKPDFSGDNFDDGYLEWVQGGGVPSDIEEDGKDDDKKDNDDGGGGGDSDGEKHADIPDPAAAPISKKISSKKQQEMSKRRREEEEREKENLPPVRPSKRRLISSLK</sequence>
<dbReference type="PANTHER" id="PTHR43671">
    <property type="entry name" value="SERINE/THREONINE-PROTEIN KINASE NEK"/>
    <property type="match status" value="1"/>
</dbReference>
<keyword evidence="3" id="KW-0808">Transferase</keyword>
<dbReference type="PROSITE" id="PS50011">
    <property type="entry name" value="PROTEIN_KINASE_DOM"/>
    <property type="match status" value="1"/>
</dbReference>
<keyword evidence="5" id="KW-0418">Kinase</keyword>
<comment type="catalytic activity">
    <reaction evidence="8">
        <text>L-seryl-[protein] + ATP = O-phospho-L-seryl-[protein] + ADP + H(+)</text>
        <dbReference type="Rhea" id="RHEA:17989"/>
        <dbReference type="Rhea" id="RHEA-COMP:9863"/>
        <dbReference type="Rhea" id="RHEA-COMP:11604"/>
        <dbReference type="ChEBI" id="CHEBI:15378"/>
        <dbReference type="ChEBI" id="CHEBI:29999"/>
        <dbReference type="ChEBI" id="CHEBI:30616"/>
        <dbReference type="ChEBI" id="CHEBI:83421"/>
        <dbReference type="ChEBI" id="CHEBI:456216"/>
        <dbReference type="EC" id="2.7.11.1"/>
    </reaction>
</comment>
<dbReference type="SUPFAM" id="SSF56112">
    <property type="entry name" value="Protein kinase-like (PK-like)"/>
    <property type="match status" value="1"/>
</dbReference>
<feature type="compositionally biased region" description="Basic residues" evidence="9">
    <location>
        <begin position="420"/>
        <end position="430"/>
    </location>
</feature>